<protein>
    <submittedName>
        <fullName evidence="2">GNAT family protein</fullName>
        <ecNumber evidence="2">2.-.-.-</ecNumber>
    </submittedName>
</protein>
<dbReference type="Gene3D" id="3.40.630.30">
    <property type="match status" value="1"/>
</dbReference>
<dbReference type="EC" id="2.-.-.-" evidence="2"/>
<dbReference type="SUPFAM" id="SSF55729">
    <property type="entry name" value="Acyl-CoA N-acyltransferases (Nat)"/>
    <property type="match status" value="1"/>
</dbReference>
<sequence>MHPVSRNSERLLLRELTLDDVTAVHAIYGSPAATEHLSFEPRSREQVGHIVARSMVSALAAPREEYALAVCEREAGRLVGYARLALDGQGQQAATIGFALHPEVWGAGYGTELVRALLTLGFEDLRLHRIWAARSPENGASQTVLDRAGLVEEGRIRHHVHVRGAWRDSIVHSAIRDEWTSAPPV</sequence>
<dbReference type="PROSITE" id="PS51186">
    <property type="entry name" value="GNAT"/>
    <property type="match status" value="1"/>
</dbReference>
<reference evidence="3" key="1">
    <citation type="submission" date="2023-07" db="EMBL/GenBank/DDBJ databases">
        <title>30 novel species of actinomycetes from the DSMZ collection.</title>
        <authorList>
            <person name="Nouioui I."/>
        </authorList>
    </citation>
    <scope>NUCLEOTIDE SEQUENCE [LARGE SCALE GENOMIC DNA]</scope>
    <source>
        <strain evidence="3">DSM 41886</strain>
    </source>
</reference>
<dbReference type="CDD" id="cd04301">
    <property type="entry name" value="NAT_SF"/>
    <property type="match status" value="1"/>
</dbReference>
<evidence type="ECO:0000259" key="1">
    <source>
        <dbReference type="PROSITE" id="PS51186"/>
    </source>
</evidence>
<evidence type="ECO:0000313" key="3">
    <source>
        <dbReference type="Proteomes" id="UP001183615"/>
    </source>
</evidence>
<dbReference type="InterPro" id="IPR000182">
    <property type="entry name" value="GNAT_dom"/>
</dbReference>
<keyword evidence="3" id="KW-1185">Reference proteome</keyword>
<dbReference type="InterPro" id="IPR051531">
    <property type="entry name" value="N-acetyltransferase"/>
</dbReference>
<accession>A0ABU2S9V1</accession>
<feature type="domain" description="N-acetyltransferase" evidence="1">
    <location>
        <begin position="11"/>
        <end position="173"/>
    </location>
</feature>
<dbReference type="RefSeq" id="WP_311619894.1">
    <property type="nucleotide sequence ID" value="NZ_JAVREV010000015.1"/>
</dbReference>
<organism evidence="2 3">
    <name type="scientific">Streptomyces johnsoniae</name>
    <dbReference type="NCBI Taxonomy" id="3075532"/>
    <lineage>
        <taxon>Bacteria</taxon>
        <taxon>Bacillati</taxon>
        <taxon>Actinomycetota</taxon>
        <taxon>Actinomycetes</taxon>
        <taxon>Kitasatosporales</taxon>
        <taxon>Streptomycetaceae</taxon>
        <taxon>Streptomyces</taxon>
    </lineage>
</organism>
<dbReference type="InterPro" id="IPR016181">
    <property type="entry name" value="Acyl_CoA_acyltransferase"/>
</dbReference>
<evidence type="ECO:0000313" key="2">
    <source>
        <dbReference type="EMBL" id="MDT0445708.1"/>
    </source>
</evidence>
<dbReference type="Proteomes" id="UP001183615">
    <property type="component" value="Unassembled WGS sequence"/>
</dbReference>
<proteinExistence type="predicted"/>
<dbReference type="EMBL" id="JAVREV010000015">
    <property type="protein sequence ID" value="MDT0445708.1"/>
    <property type="molecule type" value="Genomic_DNA"/>
</dbReference>
<dbReference type="PANTHER" id="PTHR43792">
    <property type="entry name" value="GNAT FAMILY, PUTATIVE (AFU_ORTHOLOGUE AFUA_3G00765)-RELATED-RELATED"/>
    <property type="match status" value="1"/>
</dbReference>
<name>A0ABU2S9V1_9ACTN</name>
<comment type="caution">
    <text evidence="2">The sequence shown here is derived from an EMBL/GenBank/DDBJ whole genome shotgun (WGS) entry which is preliminary data.</text>
</comment>
<dbReference type="GO" id="GO:0016740">
    <property type="term" value="F:transferase activity"/>
    <property type="evidence" value="ECO:0007669"/>
    <property type="project" value="UniProtKB-KW"/>
</dbReference>
<dbReference type="Pfam" id="PF13302">
    <property type="entry name" value="Acetyltransf_3"/>
    <property type="match status" value="1"/>
</dbReference>
<gene>
    <name evidence="2" type="ORF">RM779_24370</name>
</gene>
<keyword evidence="2" id="KW-0808">Transferase</keyword>